<evidence type="ECO:0000313" key="2">
    <source>
        <dbReference type="Proteomes" id="UP001216139"/>
    </source>
</evidence>
<gene>
    <name evidence="1" type="ORF">PQO05_08975</name>
</gene>
<dbReference type="Gene3D" id="2.30.30.40">
    <property type="entry name" value="SH3 Domains"/>
    <property type="match status" value="1"/>
</dbReference>
<dbReference type="Proteomes" id="UP001216139">
    <property type="component" value="Chromosome"/>
</dbReference>
<accession>A0ABY7TCL5</accession>
<keyword evidence="2" id="KW-1185">Reference proteome</keyword>
<reference evidence="1 2" key="1">
    <citation type="submission" date="2023-02" db="EMBL/GenBank/DDBJ databases">
        <title>Genome sequence of Mucilaginibacter jinjuensis strain KACC 16571.</title>
        <authorList>
            <person name="Kim S."/>
            <person name="Heo J."/>
            <person name="Kwon S.-W."/>
        </authorList>
    </citation>
    <scope>NUCLEOTIDE SEQUENCE [LARGE SCALE GENOMIC DNA]</scope>
    <source>
        <strain evidence="1 2">KACC 16571</strain>
    </source>
</reference>
<dbReference type="EMBL" id="CP117167">
    <property type="protein sequence ID" value="WCT14066.1"/>
    <property type="molecule type" value="Genomic_DNA"/>
</dbReference>
<organism evidence="1 2">
    <name type="scientific">Mucilaginibacter jinjuensis</name>
    <dbReference type="NCBI Taxonomy" id="1176721"/>
    <lineage>
        <taxon>Bacteria</taxon>
        <taxon>Pseudomonadati</taxon>
        <taxon>Bacteroidota</taxon>
        <taxon>Sphingobacteriia</taxon>
        <taxon>Sphingobacteriales</taxon>
        <taxon>Sphingobacteriaceae</taxon>
        <taxon>Mucilaginibacter</taxon>
    </lineage>
</organism>
<dbReference type="RefSeq" id="WP_273632369.1">
    <property type="nucleotide sequence ID" value="NZ_CP117167.1"/>
</dbReference>
<protein>
    <submittedName>
        <fullName evidence="1">SH3 domain-containing protein</fullName>
    </submittedName>
</protein>
<dbReference type="Gene3D" id="3.90.1720.10">
    <property type="entry name" value="endopeptidase domain like (from Nostoc punctiforme)"/>
    <property type="match status" value="1"/>
</dbReference>
<proteinExistence type="predicted"/>
<evidence type="ECO:0000313" key="1">
    <source>
        <dbReference type="EMBL" id="WCT14066.1"/>
    </source>
</evidence>
<name>A0ABY7TCL5_9SPHI</name>
<sequence>MQYFVTASFLNLRSAPIINAGNIITVLKDQEVVEVTDGSNDSFYKVSCINRKPVVDGYAAKKYLAPVPAAPVTPDTGYLKPVNLKGNYASRRDNHAAWQYPLTESNMPRVDPAAGDADKISTMHNIIAYLQVDKSARYQRDTHTYCNIYAYDYCYLAGVFLPRVWWRGKALLDLKAGQTVSPLYGITVDEVSANGLFAWLEDWADDYGWTRTYDLDELQNKVNEGRVGVICAANINPAKSGHICCVIPEKADRAATRSAGVVVCPLLSQAGAKNLPYYNNNKWWVNLAGQFKGYGYWYC</sequence>